<accession>A0ABU5JU81</accession>
<dbReference type="InterPro" id="IPR020393">
    <property type="entry name" value="Uncharacterised_YusU"/>
</dbReference>
<gene>
    <name evidence="1" type="ORF">U2I54_06415</name>
</gene>
<evidence type="ECO:0000313" key="2">
    <source>
        <dbReference type="Proteomes" id="UP001291930"/>
    </source>
</evidence>
<keyword evidence="2" id="KW-1185">Reference proteome</keyword>
<organism evidence="1 2">
    <name type="scientific">Bacillus bingmayongensis</name>
    <dbReference type="NCBI Taxonomy" id="1150157"/>
    <lineage>
        <taxon>Bacteria</taxon>
        <taxon>Bacillati</taxon>
        <taxon>Bacillota</taxon>
        <taxon>Bacilli</taxon>
        <taxon>Bacillales</taxon>
        <taxon>Bacillaceae</taxon>
        <taxon>Bacillus</taxon>
    </lineage>
</organism>
<dbReference type="Proteomes" id="UP001291930">
    <property type="component" value="Unassembled WGS sequence"/>
</dbReference>
<dbReference type="RefSeq" id="WP_017153273.1">
    <property type="nucleotide sequence ID" value="NZ_JAIKLI010000241.1"/>
</dbReference>
<reference evidence="2" key="1">
    <citation type="submission" date="2023-11" db="EMBL/GenBank/DDBJ databases">
        <title>Genome Sequence of Bacillus pseudomycoides stain BUPM19.</title>
        <authorList>
            <person name="Farhat A."/>
        </authorList>
    </citation>
    <scope>NUCLEOTIDE SEQUENCE [LARGE SCALE GENOMIC DNA]</scope>
    <source>
        <strain evidence="2">BUPM19</strain>
    </source>
</reference>
<proteinExistence type="predicted"/>
<sequence length="82" mass="9809">MSDKFNEQFDGLLEKYTELLLGESSEERKEQVQKWALYSYIAKTMPALVKHWNETYPDAKEEMVHLIANIKKLNEEHRNHKD</sequence>
<name>A0ABU5JU81_9BACI</name>
<dbReference type="Pfam" id="PF10835">
    <property type="entry name" value="DUF2573"/>
    <property type="match status" value="1"/>
</dbReference>
<protein>
    <submittedName>
        <fullName evidence="1">YusU family protein</fullName>
    </submittedName>
</protein>
<comment type="caution">
    <text evidence="1">The sequence shown here is derived from an EMBL/GenBank/DDBJ whole genome shotgun (WGS) entry which is preliminary data.</text>
</comment>
<evidence type="ECO:0000313" key="1">
    <source>
        <dbReference type="EMBL" id="MDZ5606742.1"/>
    </source>
</evidence>
<dbReference type="EMBL" id="JAXOVW010000008">
    <property type="protein sequence ID" value="MDZ5606742.1"/>
    <property type="molecule type" value="Genomic_DNA"/>
</dbReference>